<proteinExistence type="predicted"/>
<evidence type="ECO:0000313" key="2">
    <source>
        <dbReference type="EMBL" id="RJX51913.1"/>
    </source>
</evidence>
<protein>
    <submittedName>
        <fullName evidence="2">Uncharacterized protein</fullName>
    </submittedName>
</protein>
<reference evidence="2 3" key="1">
    <citation type="submission" date="2018-06" db="EMBL/GenBank/DDBJ databases">
        <title>Halonotius sp. F13-13 a new haloarchaeeon isolated from a solar saltern from Isla Cristina, Huelva, Spain.</title>
        <authorList>
            <person name="Duran-Viseras A."/>
            <person name="Sanchez-Porro C."/>
            <person name="Ventosa A."/>
        </authorList>
    </citation>
    <scope>NUCLEOTIDE SEQUENCE [LARGE SCALE GENOMIC DNA]</scope>
    <source>
        <strain evidence="2 3">CECT 7525</strain>
    </source>
</reference>
<keyword evidence="3" id="KW-1185">Reference proteome</keyword>
<comment type="caution">
    <text evidence="2">The sequence shown here is derived from an EMBL/GenBank/DDBJ whole genome shotgun (WGS) entry which is preliminary data.</text>
</comment>
<dbReference type="AlphaFoldDB" id="A0A3A6Q5W7"/>
<evidence type="ECO:0000256" key="1">
    <source>
        <dbReference type="SAM" id="MobiDB-lite"/>
    </source>
</evidence>
<accession>A0A3A6Q5W7</accession>
<feature type="region of interest" description="Disordered" evidence="1">
    <location>
        <begin position="169"/>
        <end position="199"/>
    </location>
</feature>
<dbReference type="EMBL" id="QMDW01000001">
    <property type="protein sequence ID" value="RJX51913.1"/>
    <property type="molecule type" value="Genomic_DNA"/>
</dbReference>
<name>A0A3A6Q5W7_9EURY</name>
<dbReference type="Proteomes" id="UP000281564">
    <property type="component" value="Unassembled WGS sequence"/>
</dbReference>
<evidence type="ECO:0000313" key="3">
    <source>
        <dbReference type="Proteomes" id="UP000281564"/>
    </source>
</evidence>
<sequence>MNRRNFVLGLGTAATLSGAASVTGAALANTTDVSNTDFQVFAQAALEANGVFDGDDGVQNSSNVDIVNASGNNEIDYSGVDTTNFNNDFPLATAGGSTTDNDLSVELAFSRTASGRKDGVLEINNTGSTDEDVGIVFQTDDSTAGFGTDVGTASGPTAQSVVETISFEAGTGDTQISPSSVSGASDSDQDPANRVTVPAGGSVTVDINFSSTTEFENGVEGNVSASGGNPFEGGGLGSIDLIDGILIGTGTA</sequence>
<organism evidence="2 3">
    <name type="scientific">Halonotius pteroides</name>
    <dbReference type="NCBI Taxonomy" id="268735"/>
    <lineage>
        <taxon>Archaea</taxon>
        <taxon>Methanobacteriati</taxon>
        <taxon>Methanobacteriota</taxon>
        <taxon>Stenosarchaea group</taxon>
        <taxon>Halobacteria</taxon>
        <taxon>Halobacteriales</taxon>
        <taxon>Haloferacaceae</taxon>
        <taxon>Halonotius</taxon>
    </lineage>
</organism>
<gene>
    <name evidence="2" type="ORF">DP106_00970</name>
</gene>
<dbReference type="RefSeq" id="WP_120082677.1">
    <property type="nucleotide sequence ID" value="NZ_QMDW01000001.1"/>
</dbReference>
<feature type="compositionally biased region" description="Low complexity" evidence="1">
    <location>
        <begin position="177"/>
        <end position="186"/>
    </location>
</feature>